<evidence type="ECO:0000313" key="6">
    <source>
        <dbReference type="Proteomes" id="UP001321473"/>
    </source>
</evidence>
<protein>
    <recommendedName>
        <fullName evidence="4">Peptidase M13 N-terminal domain-containing protein</fullName>
    </recommendedName>
</protein>
<dbReference type="InterPro" id="IPR000718">
    <property type="entry name" value="Peptidase_M13"/>
</dbReference>
<dbReference type="Proteomes" id="UP001321473">
    <property type="component" value="Unassembled WGS sequence"/>
</dbReference>
<reference evidence="5 6" key="1">
    <citation type="journal article" date="2023" name="Arcadia Sci">
        <title>De novo assembly of a long-read Amblyomma americanum tick genome.</title>
        <authorList>
            <person name="Chou S."/>
            <person name="Poskanzer K.E."/>
            <person name="Rollins M."/>
            <person name="Thuy-Boun P.S."/>
        </authorList>
    </citation>
    <scope>NUCLEOTIDE SEQUENCE [LARGE SCALE GENOMIC DNA]</scope>
    <source>
        <strain evidence="5">F_SG_1</strain>
        <tissue evidence="5">Salivary glands</tissue>
    </source>
</reference>
<dbReference type="SUPFAM" id="SSF55486">
    <property type="entry name" value="Metalloproteases ('zincins'), catalytic domain"/>
    <property type="match status" value="1"/>
</dbReference>
<dbReference type="PANTHER" id="PTHR11733">
    <property type="entry name" value="ZINC METALLOPROTEASE FAMILY M13 NEPRILYSIN-RELATED"/>
    <property type="match status" value="1"/>
</dbReference>
<proteinExistence type="inferred from homology"/>
<dbReference type="InterPro" id="IPR042089">
    <property type="entry name" value="Peptidase_M13_dom_2"/>
</dbReference>
<dbReference type="EMBL" id="JARKHS020020545">
    <property type="protein sequence ID" value="KAK8770804.1"/>
    <property type="molecule type" value="Genomic_DNA"/>
</dbReference>
<dbReference type="GO" id="GO:0005886">
    <property type="term" value="C:plasma membrane"/>
    <property type="evidence" value="ECO:0007669"/>
    <property type="project" value="TreeGrafter"/>
</dbReference>
<accession>A0AAQ4E810</accession>
<dbReference type="InterPro" id="IPR008753">
    <property type="entry name" value="Peptidase_M13_N"/>
</dbReference>
<evidence type="ECO:0000256" key="1">
    <source>
        <dbReference type="ARBA" id="ARBA00007357"/>
    </source>
</evidence>
<keyword evidence="3" id="KW-0472">Membrane</keyword>
<dbReference type="GO" id="GO:0004222">
    <property type="term" value="F:metalloendopeptidase activity"/>
    <property type="evidence" value="ECO:0007669"/>
    <property type="project" value="InterPro"/>
</dbReference>
<dbReference type="AlphaFoldDB" id="A0AAQ4E810"/>
<dbReference type="Gene3D" id="3.40.390.10">
    <property type="entry name" value="Collagenase (Catalytic Domain)"/>
    <property type="match status" value="2"/>
</dbReference>
<keyword evidence="3" id="KW-1133">Transmembrane helix</keyword>
<keyword evidence="6" id="KW-1185">Reference proteome</keyword>
<evidence type="ECO:0000256" key="3">
    <source>
        <dbReference type="SAM" id="Phobius"/>
    </source>
</evidence>
<sequence>MQRVTKTDNSARMELPGALPQSTAGTEAHDGLLAASAAPSSALIESSVEGATDKQLDEAPDVAVPEPTAAGTTDGGQEQVQQVPSEPVPPGEAPGNPPAYHAELQVTAAAAGEFDADAVQTPQPSTFDKQNRILTRTDITLASAGVGTGLLFCCLAIFLLVISKQKAVSRQICRTEDCDRHATLLTNHLNWQLDPCEDYAAFVCSAWEPSKDHRDLAMTAMDDLRFSWYDLFKDTLSRGSLLLPAGKKPLAMYEMCVESFPKNASQISWVRGVLRKYDIRWPETPAGTSTPLEIIVALSYQWQWSLWITVNVLHSSSSGKRRVFVSPGLYLPVLKKHHQAVRQLYTKYWEQFLSSFYPDSDTRPPVNQETVDEIRKMEGDILDTLHGVSTYTRKTPALFSFGEISSHVSNVSATEWILNFQAGLMLQPGLDARDEILVTDLSFLQTVAKIMADYSPVQLKKHIEWLIVQYFSAMADYSLLIRYFGSQEKAQLLLPLYCAHHVEASFKVLVLSLAFYTLFTERDHQTITTGFNSLVSAAVNRINDAQWMDYQSKMLSTEKILFVKNALWPPAGLLRDGALEKLYVDFTEKEPSYAHYWVNTRMAAAAIQRTREYDDAILLLGNQYTDYAAYDYVSNSAKLAMAVANAPAYYSSGTNAMLYGGLLFLMAMQLVKALDREGIRWAANGTAVDGTILSNSTLAAFLAREECHHGAENGSVFPEVPALEVTYSALAESKLSLDGGHSALGENLLEEHVFFMTLCFLTCASGGDRNPSAADCNKAVRNSELFAKAYNCPLGSKMNPEKKCSFFK</sequence>
<name>A0AAQ4E810_AMBAM</name>
<dbReference type="InterPro" id="IPR024079">
    <property type="entry name" value="MetalloPept_cat_dom_sf"/>
</dbReference>
<gene>
    <name evidence="5" type="ORF">V5799_012731</name>
</gene>
<comment type="similarity">
    <text evidence="1">Belongs to the peptidase M13 family.</text>
</comment>
<feature type="compositionally biased region" description="Low complexity" evidence="2">
    <location>
        <begin position="75"/>
        <end position="85"/>
    </location>
</feature>
<dbReference type="Gene3D" id="1.10.1380.10">
    <property type="entry name" value="Neutral endopeptidase , domain2"/>
    <property type="match status" value="1"/>
</dbReference>
<feature type="compositionally biased region" description="Pro residues" evidence="2">
    <location>
        <begin position="86"/>
        <end position="97"/>
    </location>
</feature>
<dbReference type="GO" id="GO:0016485">
    <property type="term" value="P:protein processing"/>
    <property type="evidence" value="ECO:0007669"/>
    <property type="project" value="TreeGrafter"/>
</dbReference>
<organism evidence="5 6">
    <name type="scientific">Amblyomma americanum</name>
    <name type="common">Lone star tick</name>
    <dbReference type="NCBI Taxonomy" id="6943"/>
    <lineage>
        <taxon>Eukaryota</taxon>
        <taxon>Metazoa</taxon>
        <taxon>Ecdysozoa</taxon>
        <taxon>Arthropoda</taxon>
        <taxon>Chelicerata</taxon>
        <taxon>Arachnida</taxon>
        <taxon>Acari</taxon>
        <taxon>Parasitiformes</taxon>
        <taxon>Ixodida</taxon>
        <taxon>Ixodoidea</taxon>
        <taxon>Ixodidae</taxon>
        <taxon>Amblyomminae</taxon>
        <taxon>Amblyomma</taxon>
    </lineage>
</organism>
<feature type="transmembrane region" description="Helical" evidence="3">
    <location>
        <begin position="139"/>
        <end position="162"/>
    </location>
</feature>
<comment type="caution">
    <text evidence="5">The sequence shown here is derived from an EMBL/GenBank/DDBJ whole genome shotgun (WGS) entry which is preliminary data.</text>
</comment>
<feature type="region of interest" description="Disordered" evidence="2">
    <location>
        <begin position="1"/>
        <end position="99"/>
    </location>
</feature>
<feature type="compositionally biased region" description="Low complexity" evidence="2">
    <location>
        <begin position="32"/>
        <end position="47"/>
    </location>
</feature>
<evidence type="ECO:0000256" key="2">
    <source>
        <dbReference type="SAM" id="MobiDB-lite"/>
    </source>
</evidence>
<keyword evidence="3" id="KW-0812">Transmembrane</keyword>
<dbReference type="Pfam" id="PF05649">
    <property type="entry name" value="Peptidase_M13_N"/>
    <property type="match status" value="1"/>
</dbReference>
<evidence type="ECO:0000313" key="5">
    <source>
        <dbReference type="EMBL" id="KAK8770804.1"/>
    </source>
</evidence>
<dbReference type="PANTHER" id="PTHR11733:SF241">
    <property type="entry name" value="GH26575P-RELATED"/>
    <property type="match status" value="1"/>
</dbReference>
<evidence type="ECO:0000259" key="4">
    <source>
        <dbReference type="Pfam" id="PF05649"/>
    </source>
</evidence>
<dbReference type="PROSITE" id="PS51885">
    <property type="entry name" value="NEPRILYSIN"/>
    <property type="match status" value="1"/>
</dbReference>
<feature type="compositionally biased region" description="Basic and acidic residues" evidence="2">
    <location>
        <begin position="1"/>
        <end position="11"/>
    </location>
</feature>
<feature type="domain" description="Peptidase M13 N-terminal" evidence="4">
    <location>
        <begin position="195"/>
        <end position="560"/>
    </location>
</feature>